<protein>
    <submittedName>
        <fullName evidence="1">Uncharacterized protein</fullName>
    </submittedName>
</protein>
<organism evidence="1 2">
    <name type="scientific">Saccharicrinis fermentans DSM 9555 = JCM 21142</name>
    <dbReference type="NCBI Taxonomy" id="869213"/>
    <lineage>
        <taxon>Bacteria</taxon>
        <taxon>Pseudomonadati</taxon>
        <taxon>Bacteroidota</taxon>
        <taxon>Bacteroidia</taxon>
        <taxon>Marinilabiliales</taxon>
        <taxon>Marinilabiliaceae</taxon>
        <taxon>Saccharicrinis</taxon>
    </lineage>
</organism>
<gene>
    <name evidence="1" type="ORF">JCM21142_41821</name>
</gene>
<dbReference type="RefSeq" id="WP_154665664.1">
    <property type="nucleotide sequence ID" value="NZ_BAMD01000018.1"/>
</dbReference>
<reference evidence="1 2" key="1">
    <citation type="journal article" date="2014" name="Genome Announc.">
        <title>Draft Genome Sequence of Cytophaga fermentans JCM 21142T, a Facultative Anaerobe Isolated from Marine Mud.</title>
        <authorList>
            <person name="Starns D."/>
            <person name="Oshima K."/>
            <person name="Suda W."/>
            <person name="Iino T."/>
            <person name="Yuki M."/>
            <person name="Inoue J."/>
            <person name="Kitamura K."/>
            <person name="Iida T."/>
            <person name="Darby A."/>
            <person name="Hattori M."/>
            <person name="Ohkuma M."/>
        </authorList>
    </citation>
    <scope>NUCLEOTIDE SEQUENCE [LARGE SCALE GENOMIC DNA]</scope>
    <source>
        <strain evidence="1 2">JCM 21142</strain>
    </source>
</reference>
<accession>W7Y4X8</accession>
<dbReference type="Proteomes" id="UP000019402">
    <property type="component" value="Unassembled WGS sequence"/>
</dbReference>
<name>W7Y4X8_9BACT</name>
<evidence type="ECO:0000313" key="1">
    <source>
        <dbReference type="EMBL" id="GAF03157.1"/>
    </source>
</evidence>
<comment type="caution">
    <text evidence="1">The sequence shown here is derived from an EMBL/GenBank/DDBJ whole genome shotgun (WGS) entry which is preliminary data.</text>
</comment>
<proteinExistence type="predicted"/>
<sequence length="50" mass="5760">MTSINNIYTQLLALTLKNLNYLELVTVDTSNSYYYKSLADSIKEEQVVKL</sequence>
<keyword evidence="2" id="KW-1185">Reference proteome</keyword>
<dbReference type="EMBL" id="BAMD01000018">
    <property type="protein sequence ID" value="GAF03157.1"/>
    <property type="molecule type" value="Genomic_DNA"/>
</dbReference>
<dbReference type="AlphaFoldDB" id="W7Y4X8"/>
<evidence type="ECO:0000313" key="2">
    <source>
        <dbReference type="Proteomes" id="UP000019402"/>
    </source>
</evidence>